<proteinExistence type="predicted"/>
<protein>
    <submittedName>
        <fullName evidence="1">Uncharacterized protein</fullName>
    </submittedName>
</protein>
<dbReference type="EMBL" id="JACHYB010000001">
    <property type="protein sequence ID" value="MBB3186739.1"/>
    <property type="molecule type" value="Genomic_DNA"/>
</dbReference>
<name>A0A7W5H1L6_9PORP</name>
<dbReference type="Proteomes" id="UP000544222">
    <property type="component" value="Unassembled WGS sequence"/>
</dbReference>
<dbReference type="RefSeq" id="WP_183412591.1">
    <property type="nucleotide sequence ID" value="NZ_JACHYB010000001.1"/>
</dbReference>
<comment type="caution">
    <text evidence="1">The sequence shown here is derived from an EMBL/GenBank/DDBJ whole genome shotgun (WGS) entry which is preliminary data.</text>
</comment>
<gene>
    <name evidence="1" type="ORF">FHX64_000902</name>
</gene>
<dbReference type="AlphaFoldDB" id="A0A7W5H1L6"/>
<keyword evidence="2" id="KW-1185">Reference proteome</keyword>
<reference evidence="1 2" key="1">
    <citation type="submission" date="2020-08" db="EMBL/GenBank/DDBJ databases">
        <title>Genomic Encyclopedia of Type Strains, Phase IV (KMG-IV): sequencing the most valuable type-strain genomes for metagenomic binning, comparative biology and taxonomic classification.</title>
        <authorList>
            <person name="Goeker M."/>
        </authorList>
    </citation>
    <scope>NUCLEOTIDE SEQUENCE [LARGE SCALE GENOMIC DNA]</scope>
    <source>
        <strain evidence="1 2">DSM 27471</strain>
    </source>
</reference>
<evidence type="ECO:0000313" key="2">
    <source>
        <dbReference type="Proteomes" id="UP000544222"/>
    </source>
</evidence>
<sequence>MIASCKKDDIESISSPGFFGEYLTNNSQIIVSPISEPNVSPSTTNFGIYRGYYFIPSKDIKITAIGAKIPEKGTYKIIVTSGVLNDFVDSNYMLLDSITINNPSEFQYKNISQALILSASTKYLIAYFNSNNLSVYQAQFPHYISIPLTIKGIKIESLFYCSGTFYNGMYCLEGGNILQGSVNCIYGLVDFKYDVIQ</sequence>
<organism evidence="1 2">
    <name type="scientific">Microbacter margulisiae</name>
    <dbReference type="NCBI Taxonomy" id="1350067"/>
    <lineage>
        <taxon>Bacteria</taxon>
        <taxon>Pseudomonadati</taxon>
        <taxon>Bacteroidota</taxon>
        <taxon>Bacteroidia</taxon>
        <taxon>Bacteroidales</taxon>
        <taxon>Porphyromonadaceae</taxon>
        <taxon>Microbacter</taxon>
    </lineage>
</organism>
<accession>A0A7W5H1L6</accession>
<evidence type="ECO:0000313" key="1">
    <source>
        <dbReference type="EMBL" id="MBB3186739.1"/>
    </source>
</evidence>